<comment type="caution">
    <text evidence="1">The sequence shown here is derived from an EMBL/GenBank/DDBJ whole genome shotgun (WGS) entry which is preliminary data.</text>
</comment>
<dbReference type="EMBL" id="JARQZJ010000134">
    <property type="protein sequence ID" value="KAK9892348.1"/>
    <property type="molecule type" value="Genomic_DNA"/>
</dbReference>
<reference evidence="1 2" key="1">
    <citation type="submission" date="2023-03" db="EMBL/GenBank/DDBJ databases">
        <title>Genome insight into feeding habits of ladybird beetles.</title>
        <authorList>
            <person name="Li H.-S."/>
            <person name="Huang Y.-H."/>
            <person name="Pang H."/>
        </authorList>
    </citation>
    <scope>NUCLEOTIDE SEQUENCE [LARGE SCALE GENOMIC DNA]</scope>
    <source>
        <strain evidence="1">SYSU_2023b</strain>
        <tissue evidence="1">Whole body</tissue>
    </source>
</reference>
<name>A0AAW1VF48_9CUCU</name>
<gene>
    <name evidence="1" type="ORF">WA026_019802</name>
</gene>
<accession>A0AAW1VF48</accession>
<dbReference type="AlphaFoldDB" id="A0AAW1VF48"/>
<proteinExistence type="predicted"/>
<sequence>MKLLASTEPEEFERVYQCSPIRSTVAKLVQKTCFSTESYGKYGKLLEDQKKSFVLSTNMSFHYDSDRKGTILAEEYIDGLIKYSFSIMRKITTSVSFASTKTYDLKVPINKKKTDNLKRFQDSILEEHMPFYSNISGWPTAKVEDNPEENDGEYNYIPYFH</sequence>
<organism evidence="1 2">
    <name type="scientific">Henosepilachna vigintioctopunctata</name>
    <dbReference type="NCBI Taxonomy" id="420089"/>
    <lineage>
        <taxon>Eukaryota</taxon>
        <taxon>Metazoa</taxon>
        <taxon>Ecdysozoa</taxon>
        <taxon>Arthropoda</taxon>
        <taxon>Hexapoda</taxon>
        <taxon>Insecta</taxon>
        <taxon>Pterygota</taxon>
        <taxon>Neoptera</taxon>
        <taxon>Endopterygota</taxon>
        <taxon>Coleoptera</taxon>
        <taxon>Polyphaga</taxon>
        <taxon>Cucujiformia</taxon>
        <taxon>Coccinelloidea</taxon>
        <taxon>Coccinellidae</taxon>
        <taxon>Epilachninae</taxon>
        <taxon>Epilachnini</taxon>
        <taxon>Henosepilachna</taxon>
    </lineage>
</organism>
<evidence type="ECO:0000313" key="1">
    <source>
        <dbReference type="EMBL" id="KAK9892348.1"/>
    </source>
</evidence>
<dbReference type="Proteomes" id="UP001431783">
    <property type="component" value="Unassembled WGS sequence"/>
</dbReference>
<keyword evidence="2" id="KW-1185">Reference proteome</keyword>
<protein>
    <recommendedName>
        <fullName evidence="3">EF-hand domain-containing protein</fullName>
    </recommendedName>
</protein>
<evidence type="ECO:0000313" key="2">
    <source>
        <dbReference type="Proteomes" id="UP001431783"/>
    </source>
</evidence>
<evidence type="ECO:0008006" key="3">
    <source>
        <dbReference type="Google" id="ProtNLM"/>
    </source>
</evidence>